<dbReference type="PANTHER" id="PTHR43545">
    <property type="entry name" value="FORMATE DEHYDROGENASE, NITRATE-INDUCIBLE, IRON-SULFUR SUBUNIT"/>
    <property type="match status" value="1"/>
</dbReference>
<dbReference type="PIRSF" id="PIRSF036298">
    <property type="entry name" value="FDH_4Fe4S"/>
    <property type="match status" value="1"/>
</dbReference>
<protein>
    <submittedName>
        <fullName evidence="9">Formate dehydrogenase iron-sulfur subunit</fullName>
    </submittedName>
</protein>
<keyword evidence="6 7" id="KW-0411">Iron-sulfur</keyword>
<feature type="domain" description="4Fe-4S ferredoxin-type" evidence="8">
    <location>
        <begin position="113"/>
        <end position="144"/>
    </location>
</feature>
<feature type="domain" description="4Fe-4S ferredoxin-type" evidence="8">
    <location>
        <begin position="35"/>
        <end position="65"/>
    </location>
</feature>
<feature type="binding site" evidence="7">
    <location>
        <position position="184"/>
    </location>
    <ligand>
        <name>[4Fe-4S] cluster</name>
        <dbReference type="ChEBI" id="CHEBI:49883"/>
        <label>2</label>
    </ligand>
</feature>
<dbReference type="Gene3D" id="3.30.70.20">
    <property type="match status" value="2"/>
</dbReference>
<dbReference type="SUPFAM" id="SSF54862">
    <property type="entry name" value="4Fe-4S ferredoxins"/>
    <property type="match status" value="1"/>
</dbReference>
<proteinExistence type="predicted"/>
<reference evidence="9 10" key="1">
    <citation type="submission" date="2020-07" db="EMBL/GenBank/DDBJ databases">
        <title>Sequencing the genomes of 1000 actinobacteria strains.</title>
        <authorList>
            <person name="Klenk H.-P."/>
        </authorList>
    </citation>
    <scope>NUCLEOTIDE SEQUENCE [LARGE SCALE GENOMIC DNA]</scope>
    <source>
        <strain evidence="9 10">DSM 40398</strain>
    </source>
</reference>
<feature type="binding site" evidence="7">
    <location>
        <position position="164"/>
    </location>
    <ligand>
        <name>[4Fe-4S] cluster</name>
        <dbReference type="ChEBI" id="CHEBI:49883"/>
        <label>3</label>
    </ligand>
</feature>
<dbReference type="Pfam" id="PF13247">
    <property type="entry name" value="Fer4_11"/>
    <property type="match status" value="1"/>
</dbReference>
<feature type="domain" description="4Fe-4S ferredoxin-type" evidence="8">
    <location>
        <begin position="145"/>
        <end position="174"/>
    </location>
</feature>
<feature type="binding site" evidence="7">
    <location>
        <position position="47"/>
    </location>
    <ligand>
        <name>[4Fe-4S] cluster</name>
        <dbReference type="ChEBI" id="CHEBI:49883"/>
        <label>1</label>
    </ligand>
</feature>
<feature type="binding site" evidence="7">
    <location>
        <position position="154"/>
    </location>
    <ligand>
        <name>[4Fe-4S] cluster</name>
        <dbReference type="ChEBI" id="CHEBI:49883"/>
        <label>4</label>
    </ligand>
</feature>
<dbReference type="GO" id="GO:0030313">
    <property type="term" value="C:cell envelope"/>
    <property type="evidence" value="ECO:0007669"/>
    <property type="project" value="UniProtKB-SubCell"/>
</dbReference>
<dbReference type="GO" id="GO:0051539">
    <property type="term" value="F:4 iron, 4 sulfur cluster binding"/>
    <property type="evidence" value="ECO:0007669"/>
    <property type="project" value="UniProtKB-KW"/>
</dbReference>
<feature type="binding site" evidence="7">
    <location>
        <position position="122"/>
    </location>
    <ligand>
        <name>[4Fe-4S] cluster</name>
        <dbReference type="ChEBI" id="CHEBI:49883"/>
        <label>3</label>
    </ligand>
</feature>
<comment type="cofactor">
    <cofactor evidence="7">
        <name>[4Fe-4S] cluster</name>
        <dbReference type="ChEBI" id="CHEBI:49883"/>
    </cofactor>
    <text evidence="7">Binds 4 [4Fe-4S] clusters per subunit.</text>
</comment>
<keyword evidence="2 7" id="KW-0004">4Fe-4S</keyword>
<name>A0A7Y9JJT6_9ACTN</name>
<feature type="binding site" evidence="7">
    <location>
        <position position="181"/>
    </location>
    <ligand>
        <name>[4Fe-4S] cluster</name>
        <dbReference type="ChEBI" id="CHEBI:49883"/>
        <label>2</label>
    </ligand>
</feature>
<evidence type="ECO:0000313" key="10">
    <source>
        <dbReference type="Proteomes" id="UP000529783"/>
    </source>
</evidence>
<comment type="caution">
    <text evidence="9">The sequence shown here is derived from an EMBL/GenBank/DDBJ whole genome shotgun (WGS) entry which is preliminary data.</text>
</comment>
<sequence length="304" mass="32283">MGVVEMGSLIGRNLLAGSDPDVAADSGYADHPPRMGFFTDTSVCIGCKACEVACKEWNAVPEDGLEFTGMSYDNTQGLGADTWRHVAFIEQSKPIGQNETGVEHGAAPDASGMRWLMASDVCKHCTHAACLDVCPTGSLFRTEFGTVVVQEDICNGCGYCVPACPYGVIDQRKGDGRAWKCTLCYDRIGVGQEPACAKACPTDSIQFGPLDELRERAALRVDQLHDLGVEDARLYGHDPDDGVGGDGAFFLLLDEPEVYGLPPDPVVTTRDLPSMWRHAGVAAAALLGGLAAVFTAHGREGGAR</sequence>
<evidence type="ECO:0000256" key="5">
    <source>
        <dbReference type="ARBA" id="ARBA00023004"/>
    </source>
</evidence>
<dbReference type="GO" id="GO:0015944">
    <property type="term" value="P:formate oxidation"/>
    <property type="evidence" value="ECO:0007669"/>
    <property type="project" value="InterPro"/>
</dbReference>
<evidence type="ECO:0000256" key="7">
    <source>
        <dbReference type="PIRSR" id="PIRSR036298-50"/>
    </source>
</evidence>
<evidence type="ECO:0000256" key="6">
    <source>
        <dbReference type="ARBA" id="ARBA00023014"/>
    </source>
</evidence>
<evidence type="ECO:0000256" key="4">
    <source>
        <dbReference type="ARBA" id="ARBA00022737"/>
    </source>
</evidence>
<keyword evidence="4" id="KW-0677">Repeat</keyword>
<evidence type="ECO:0000313" key="9">
    <source>
        <dbReference type="EMBL" id="NYD51550.1"/>
    </source>
</evidence>
<keyword evidence="3 7" id="KW-0479">Metal-binding</keyword>
<dbReference type="AlphaFoldDB" id="A0A7Y9JJT6"/>
<dbReference type="GO" id="GO:0046872">
    <property type="term" value="F:metal ion binding"/>
    <property type="evidence" value="ECO:0007669"/>
    <property type="project" value="UniProtKB-KW"/>
</dbReference>
<dbReference type="EMBL" id="JACCBA010000001">
    <property type="protein sequence ID" value="NYD51550.1"/>
    <property type="molecule type" value="Genomic_DNA"/>
</dbReference>
<comment type="subcellular location">
    <subcellularLocation>
        <location evidence="1">Cell envelope</location>
    </subcellularLocation>
</comment>
<feature type="binding site" evidence="7">
    <location>
        <position position="50"/>
    </location>
    <ligand>
        <name>[4Fe-4S] cluster</name>
        <dbReference type="ChEBI" id="CHEBI:49883"/>
        <label>1</label>
    </ligand>
</feature>
<dbReference type="InterPro" id="IPR051555">
    <property type="entry name" value="FDH_Electron_Transfer_Unit"/>
</dbReference>
<feature type="binding site" evidence="7">
    <location>
        <position position="200"/>
    </location>
    <ligand>
        <name>[4Fe-4S] cluster</name>
        <dbReference type="ChEBI" id="CHEBI:49883"/>
        <label>1</label>
    </ligand>
</feature>
<feature type="binding site" evidence="7">
    <location>
        <position position="44"/>
    </location>
    <ligand>
        <name>[4Fe-4S] cluster</name>
        <dbReference type="ChEBI" id="CHEBI:49883"/>
        <label>1</label>
    </ligand>
</feature>
<feature type="binding site" evidence="7">
    <location>
        <position position="157"/>
    </location>
    <ligand>
        <name>[4Fe-4S] cluster</name>
        <dbReference type="ChEBI" id="CHEBI:49883"/>
        <label>4</label>
    </ligand>
</feature>
<dbReference type="InterPro" id="IPR014603">
    <property type="entry name" value="Formate_DH_Fe-S_su"/>
</dbReference>
<feature type="binding site" evidence="7">
    <location>
        <position position="125"/>
    </location>
    <ligand>
        <name>[4Fe-4S] cluster</name>
        <dbReference type="ChEBI" id="CHEBI:49883"/>
        <label>3</label>
    </ligand>
</feature>
<feature type="binding site" evidence="7">
    <location>
        <position position="130"/>
    </location>
    <ligand>
        <name>[4Fe-4S] cluster</name>
        <dbReference type="ChEBI" id="CHEBI:49883"/>
        <label>3</label>
    </ligand>
</feature>
<dbReference type="PROSITE" id="PS51379">
    <property type="entry name" value="4FE4S_FER_2"/>
    <property type="match status" value="3"/>
</dbReference>
<dbReference type="InterPro" id="IPR017900">
    <property type="entry name" value="4Fe4S_Fe_S_CS"/>
</dbReference>
<dbReference type="PROSITE" id="PS00198">
    <property type="entry name" value="4FE4S_FER_1"/>
    <property type="match status" value="1"/>
</dbReference>
<keyword evidence="5 7" id="KW-0408">Iron</keyword>
<dbReference type="Proteomes" id="UP000529783">
    <property type="component" value="Unassembled WGS sequence"/>
</dbReference>
<dbReference type="Pfam" id="PF12800">
    <property type="entry name" value="Fer4_4"/>
    <property type="match status" value="1"/>
</dbReference>
<organism evidence="9 10">
    <name type="scientific">Actinomadura luteofluorescens</name>
    <dbReference type="NCBI Taxonomy" id="46163"/>
    <lineage>
        <taxon>Bacteria</taxon>
        <taxon>Bacillati</taxon>
        <taxon>Actinomycetota</taxon>
        <taxon>Actinomycetes</taxon>
        <taxon>Streptosporangiales</taxon>
        <taxon>Thermomonosporaceae</taxon>
        <taxon>Actinomadura</taxon>
    </lineage>
</organism>
<evidence type="ECO:0000256" key="2">
    <source>
        <dbReference type="ARBA" id="ARBA00022485"/>
    </source>
</evidence>
<feature type="binding site" evidence="7">
    <location>
        <position position="134"/>
    </location>
    <ligand>
        <name>[4Fe-4S] cluster</name>
        <dbReference type="ChEBI" id="CHEBI:49883"/>
        <label>4</label>
    </ligand>
</feature>
<dbReference type="PANTHER" id="PTHR43545:SF6">
    <property type="entry name" value="FORMATE DEHYDROGENASE, NITRATE-INDUCIBLE, IRON-SULFUR SUBUNIT"/>
    <property type="match status" value="1"/>
</dbReference>
<dbReference type="CDD" id="cd10560">
    <property type="entry name" value="FDH-O_like"/>
    <property type="match status" value="1"/>
</dbReference>
<accession>A0A7Y9JJT6</accession>
<gene>
    <name evidence="9" type="ORF">BJY14_007533</name>
</gene>
<dbReference type="GO" id="GO:0045333">
    <property type="term" value="P:cellular respiration"/>
    <property type="evidence" value="ECO:0007669"/>
    <property type="project" value="InterPro"/>
</dbReference>
<dbReference type="InterPro" id="IPR017896">
    <property type="entry name" value="4Fe4S_Fe-S-bd"/>
</dbReference>
<keyword evidence="10" id="KW-1185">Reference proteome</keyword>
<feature type="binding site" evidence="7">
    <location>
        <position position="54"/>
    </location>
    <ligand>
        <name>[4Fe-4S] cluster</name>
        <dbReference type="ChEBI" id="CHEBI:49883"/>
        <label>2</label>
    </ligand>
</feature>
<evidence type="ECO:0000259" key="8">
    <source>
        <dbReference type="PROSITE" id="PS51379"/>
    </source>
</evidence>
<evidence type="ECO:0000256" key="1">
    <source>
        <dbReference type="ARBA" id="ARBA00004196"/>
    </source>
</evidence>
<feature type="binding site" evidence="7">
    <location>
        <position position="196"/>
    </location>
    <ligand>
        <name>[4Fe-4S] cluster</name>
        <dbReference type="ChEBI" id="CHEBI:49883"/>
        <label>2</label>
    </ligand>
</feature>
<feature type="binding site" evidence="7">
    <location>
        <position position="160"/>
    </location>
    <ligand>
        <name>[4Fe-4S] cluster</name>
        <dbReference type="ChEBI" id="CHEBI:49883"/>
        <label>4</label>
    </ligand>
</feature>
<evidence type="ECO:0000256" key="3">
    <source>
        <dbReference type="ARBA" id="ARBA00022723"/>
    </source>
</evidence>